<keyword evidence="3" id="KW-1185">Reference proteome</keyword>
<dbReference type="EMBL" id="KI392510">
    <property type="protein sequence ID" value="ERN15124.1"/>
    <property type="molecule type" value="Genomic_DNA"/>
</dbReference>
<reference evidence="3" key="1">
    <citation type="journal article" date="2013" name="Science">
        <title>The Amborella genome and the evolution of flowering plants.</title>
        <authorList>
            <consortium name="Amborella Genome Project"/>
        </authorList>
    </citation>
    <scope>NUCLEOTIDE SEQUENCE [LARGE SCALE GENOMIC DNA]</scope>
</reference>
<organism evidence="2 3">
    <name type="scientific">Amborella trichopoda</name>
    <dbReference type="NCBI Taxonomy" id="13333"/>
    <lineage>
        <taxon>Eukaryota</taxon>
        <taxon>Viridiplantae</taxon>
        <taxon>Streptophyta</taxon>
        <taxon>Embryophyta</taxon>
        <taxon>Tracheophyta</taxon>
        <taxon>Spermatophyta</taxon>
        <taxon>Magnoliopsida</taxon>
        <taxon>Amborellales</taxon>
        <taxon>Amborellaceae</taxon>
        <taxon>Amborella</taxon>
    </lineage>
</organism>
<dbReference type="AlphaFoldDB" id="U5CY90"/>
<evidence type="ECO:0000256" key="1">
    <source>
        <dbReference type="SAM" id="MobiDB-lite"/>
    </source>
</evidence>
<evidence type="ECO:0000313" key="2">
    <source>
        <dbReference type="EMBL" id="ERN15124.1"/>
    </source>
</evidence>
<dbReference type="Proteomes" id="UP000017836">
    <property type="component" value="Unassembled WGS sequence"/>
</dbReference>
<feature type="region of interest" description="Disordered" evidence="1">
    <location>
        <begin position="1"/>
        <end position="49"/>
    </location>
</feature>
<accession>U5CY90</accession>
<gene>
    <name evidence="2" type="ORF">AMTR_s00056p00101160</name>
</gene>
<dbReference type="HOGENOM" id="CLU_2852658_0_0_1"/>
<proteinExistence type="predicted"/>
<name>U5CY90_AMBTC</name>
<dbReference type="Gramene" id="ERN15124">
    <property type="protein sequence ID" value="ERN15124"/>
    <property type="gene ID" value="AMTR_s00056p00101160"/>
</dbReference>
<feature type="compositionally biased region" description="Basic and acidic residues" evidence="1">
    <location>
        <begin position="24"/>
        <end position="43"/>
    </location>
</feature>
<evidence type="ECO:0000313" key="3">
    <source>
        <dbReference type="Proteomes" id="UP000017836"/>
    </source>
</evidence>
<protein>
    <submittedName>
        <fullName evidence="2">Uncharacterized protein</fullName>
    </submittedName>
</protein>
<feature type="compositionally biased region" description="Basic residues" evidence="1">
    <location>
        <begin position="8"/>
        <end position="23"/>
    </location>
</feature>
<sequence>MKVIARREMRKKSLRRKMRKARLRREMMKGESRRRTRSQRDGDVQANVKGNGITNWAKKWLRRRK</sequence>